<evidence type="ECO:0000256" key="1">
    <source>
        <dbReference type="SAM" id="MobiDB-lite"/>
    </source>
</evidence>
<gene>
    <name evidence="2" type="ORF">EVEC_LOCUS1767</name>
</gene>
<dbReference type="EMBL" id="UXUI01007264">
    <property type="protein sequence ID" value="VDD86624.1"/>
    <property type="molecule type" value="Genomic_DNA"/>
</dbReference>
<protein>
    <submittedName>
        <fullName evidence="4">Protein kinase domain-containing protein</fullName>
    </submittedName>
</protein>
<sequence>MENHPVSSDDDDNDQRSEHNLNGNANTSSLDSQDEKEEQITTNLKCNVVKLSELVRREAFKEGTFSKRFEGRGYKLVVEKYDNDDYKIKRYPLPDTPIEEDTGSEGCEIWDDCPRQVKNFPHFLRLNSPSF</sequence>
<organism evidence="4">
    <name type="scientific">Enterobius vermicularis</name>
    <name type="common">Human pinworm</name>
    <dbReference type="NCBI Taxonomy" id="51028"/>
    <lineage>
        <taxon>Eukaryota</taxon>
        <taxon>Metazoa</taxon>
        <taxon>Ecdysozoa</taxon>
        <taxon>Nematoda</taxon>
        <taxon>Chromadorea</taxon>
        <taxon>Rhabditida</taxon>
        <taxon>Spirurina</taxon>
        <taxon>Oxyuridomorpha</taxon>
        <taxon>Oxyuroidea</taxon>
        <taxon>Oxyuridae</taxon>
        <taxon>Enterobius</taxon>
    </lineage>
</organism>
<evidence type="ECO:0000313" key="3">
    <source>
        <dbReference type="Proteomes" id="UP000274131"/>
    </source>
</evidence>
<keyword evidence="3" id="KW-1185">Reference proteome</keyword>
<reference evidence="4" key="1">
    <citation type="submission" date="2017-02" db="UniProtKB">
        <authorList>
            <consortium name="WormBaseParasite"/>
        </authorList>
    </citation>
    <scope>IDENTIFICATION</scope>
</reference>
<dbReference type="Proteomes" id="UP000274131">
    <property type="component" value="Unassembled WGS sequence"/>
</dbReference>
<reference evidence="2 3" key="2">
    <citation type="submission" date="2018-10" db="EMBL/GenBank/DDBJ databases">
        <authorList>
            <consortium name="Pathogen Informatics"/>
        </authorList>
    </citation>
    <scope>NUCLEOTIDE SEQUENCE [LARGE SCALE GENOMIC DNA]</scope>
</reference>
<feature type="region of interest" description="Disordered" evidence="1">
    <location>
        <begin position="1"/>
        <end position="39"/>
    </location>
</feature>
<accession>A0A0N4UX18</accession>
<dbReference type="WBParaSite" id="EVEC_0000205901-mRNA-1">
    <property type="protein sequence ID" value="EVEC_0000205901-mRNA-1"/>
    <property type="gene ID" value="EVEC_0000205901"/>
</dbReference>
<proteinExistence type="predicted"/>
<name>A0A0N4UX18_ENTVE</name>
<feature type="compositionally biased region" description="Polar residues" evidence="1">
    <location>
        <begin position="20"/>
        <end position="31"/>
    </location>
</feature>
<dbReference type="AlphaFoldDB" id="A0A0N4UX18"/>
<evidence type="ECO:0000313" key="4">
    <source>
        <dbReference type="WBParaSite" id="EVEC_0000205901-mRNA-1"/>
    </source>
</evidence>
<evidence type="ECO:0000313" key="2">
    <source>
        <dbReference type="EMBL" id="VDD86624.1"/>
    </source>
</evidence>